<keyword evidence="1" id="KW-0812">Transmembrane</keyword>
<dbReference type="PATRIC" id="fig|1423776.4.peg.290"/>
<keyword evidence="1" id="KW-0472">Membrane</keyword>
<proteinExistence type="predicted"/>
<feature type="transmembrane region" description="Helical" evidence="1">
    <location>
        <begin position="92"/>
        <end position="114"/>
    </location>
</feature>
<evidence type="ECO:0000313" key="3">
    <source>
        <dbReference type="EMBL" id="KRK98557.1"/>
    </source>
</evidence>
<accession>A0A0R1LS80</accession>
<dbReference type="STRING" id="1423776.FD04_GL000289"/>
<evidence type="ECO:0000256" key="1">
    <source>
        <dbReference type="SAM" id="Phobius"/>
    </source>
</evidence>
<dbReference type="Proteomes" id="UP000051160">
    <property type="component" value="Unassembled WGS sequence"/>
</dbReference>
<comment type="caution">
    <text evidence="3">The sequence shown here is derived from an EMBL/GenBank/DDBJ whole genome shotgun (WGS) entry which is preliminary data.</text>
</comment>
<dbReference type="RefSeq" id="WP_054699458.1">
    <property type="nucleotide sequence ID" value="NZ_AZEE01000027.1"/>
</dbReference>
<evidence type="ECO:0000313" key="4">
    <source>
        <dbReference type="Proteomes" id="UP000051160"/>
    </source>
</evidence>
<organism evidence="3 4">
    <name type="scientific">Secundilactobacillus odoratitofui DSM 19909 = JCM 15043</name>
    <dbReference type="NCBI Taxonomy" id="1423776"/>
    <lineage>
        <taxon>Bacteria</taxon>
        <taxon>Bacillati</taxon>
        <taxon>Bacillota</taxon>
        <taxon>Bacilli</taxon>
        <taxon>Lactobacillales</taxon>
        <taxon>Lactobacillaceae</taxon>
        <taxon>Secundilactobacillus</taxon>
    </lineage>
</organism>
<reference evidence="3 4" key="1">
    <citation type="journal article" date="2015" name="Genome Announc.">
        <title>Expanding the biotechnology potential of lactobacilli through comparative genomics of 213 strains and associated genera.</title>
        <authorList>
            <person name="Sun Z."/>
            <person name="Harris H.M."/>
            <person name="McCann A."/>
            <person name="Guo C."/>
            <person name="Argimon S."/>
            <person name="Zhang W."/>
            <person name="Yang X."/>
            <person name="Jeffery I.B."/>
            <person name="Cooney J.C."/>
            <person name="Kagawa T.F."/>
            <person name="Liu W."/>
            <person name="Song Y."/>
            <person name="Salvetti E."/>
            <person name="Wrobel A."/>
            <person name="Rasinkangas P."/>
            <person name="Parkhill J."/>
            <person name="Rea M.C."/>
            <person name="O'Sullivan O."/>
            <person name="Ritari J."/>
            <person name="Douillard F.P."/>
            <person name="Paul Ross R."/>
            <person name="Yang R."/>
            <person name="Briner A.E."/>
            <person name="Felis G.E."/>
            <person name="de Vos W.M."/>
            <person name="Barrangou R."/>
            <person name="Klaenhammer T.R."/>
            <person name="Caufield P.W."/>
            <person name="Cui Y."/>
            <person name="Zhang H."/>
            <person name="O'Toole P.W."/>
        </authorList>
    </citation>
    <scope>NUCLEOTIDE SEQUENCE [LARGE SCALE GENOMIC DNA]</scope>
    <source>
        <strain evidence="3 4">DSM 19909</strain>
    </source>
</reference>
<feature type="transmembrane region" description="Helical" evidence="1">
    <location>
        <begin position="57"/>
        <end position="80"/>
    </location>
</feature>
<evidence type="ECO:0000259" key="2">
    <source>
        <dbReference type="Pfam" id="PF09335"/>
    </source>
</evidence>
<feature type="transmembrane region" description="Helical" evidence="1">
    <location>
        <begin position="167"/>
        <end position="184"/>
    </location>
</feature>
<feature type="transmembrane region" description="Helical" evidence="1">
    <location>
        <begin position="196"/>
        <end position="214"/>
    </location>
</feature>
<keyword evidence="1" id="KW-1133">Transmembrane helix</keyword>
<dbReference type="InterPro" id="IPR032816">
    <property type="entry name" value="VTT_dom"/>
</dbReference>
<feature type="transmembrane region" description="Helical" evidence="1">
    <location>
        <begin position="12"/>
        <end position="30"/>
    </location>
</feature>
<protein>
    <recommendedName>
        <fullName evidence="2">VTT domain-containing protein</fullName>
    </recommendedName>
</protein>
<feature type="transmembrane region" description="Helical" evidence="1">
    <location>
        <begin position="134"/>
        <end position="155"/>
    </location>
</feature>
<feature type="domain" description="VTT" evidence="2">
    <location>
        <begin position="74"/>
        <end position="187"/>
    </location>
</feature>
<sequence length="226" mass="25199">MNKQKRRRFKITITIIVIGLIIVIGWRFRLQFNDLVHAMSNRQLLIDTFQHHGPIDLITYTALLVVCIWLPGAPVAVLAIAAGVCFGHWTAFLLNVIGMTIGNFVAANVIPDFFKTPTHGFSRKLYTDLLKIQHPRLGIILGYTIPFIPSTVINLAAKRLITRREQLLGLCMLGSVTPAFLYAFGGDAALRGNLKALLPVVIIGALLFGLIWVIHIDRKRIRAKAE</sequence>
<keyword evidence="4" id="KW-1185">Reference proteome</keyword>
<gene>
    <name evidence="3" type="ORF">FD04_GL000289</name>
</gene>
<dbReference type="Pfam" id="PF09335">
    <property type="entry name" value="VTT_dom"/>
    <property type="match status" value="1"/>
</dbReference>
<name>A0A0R1LS80_9LACO</name>
<dbReference type="EMBL" id="AZEE01000027">
    <property type="protein sequence ID" value="KRK98557.1"/>
    <property type="molecule type" value="Genomic_DNA"/>
</dbReference>
<dbReference type="AlphaFoldDB" id="A0A0R1LS80"/>